<evidence type="ECO:0000313" key="2">
    <source>
        <dbReference type="Proteomes" id="UP000026249"/>
    </source>
</evidence>
<accession>A0A037ZH80</accession>
<reference evidence="1 2" key="1">
    <citation type="submission" date="2014-03" db="EMBL/GenBank/DDBJ databases">
        <title>Draft Genome Sequence of Actibacterium mucosum KCTC 23349, a Marine Alphaproteobacterium with Complex Ionic Requirements Isolated from Mediterranean Seawater at Malvarrosa Beach, Valencia, Spain.</title>
        <authorList>
            <person name="Arahal D.R."/>
            <person name="Shao Z."/>
            <person name="Lai Q."/>
            <person name="Pujalte M.J."/>
        </authorList>
    </citation>
    <scope>NUCLEOTIDE SEQUENCE [LARGE SCALE GENOMIC DNA]</scope>
    <source>
        <strain evidence="1 2">KCTC 23349</strain>
    </source>
</reference>
<dbReference type="EMBL" id="JFKE01000003">
    <property type="protein sequence ID" value="KAJ55805.1"/>
    <property type="molecule type" value="Genomic_DNA"/>
</dbReference>
<name>A0A037ZH80_9RHOB</name>
<proteinExistence type="predicted"/>
<gene>
    <name evidence="1" type="ORF">ACMU_08500</name>
</gene>
<dbReference type="AlphaFoldDB" id="A0A037ZH80"/>
<comment type="caution">
    <text evidence="1">The sequence shown here is derived from an EMBL/GenBank/DDBJ whole genome shotgun (WGS) entry which is preliminary data.</text>
</comment>
<keyword evidence="2" id="KW-1185">Reference proteome</keyword>
<dbReference type="STRING" id="1454373.ACMU_08500"/>
<evidence type="ECO:0008006" key="3">
    <source>
        <dbReference type="Google" id="ProtNLM"/>
    </source>
</evidence>
<evidence type="ECO:0000313" key="1">
    <source>
        <dbReference type="EMBL" id="KAJ55805.1"/>
    </source>
</evidence>
<protein>
    <recommendedName>
        <fullName evidence="3">DUF4399 domain-containing protein</fullName>
    </recommendedName>
</protein>
<organism evidence="1 2">
    <name type="scientific">Actibacterium mucosum KCTC 23349</name>
    <dbReference type="NCBI Taxonomy" id="1454373"/>
    <lineage>
        <taxon>Bacteria</taxon>
        <taxon>Pseudomonadati</taxon>
        <taxon>Pseudomonadota</taxon>
        <taxon>Alphaproteobacteria</taxon>
        <taxon>Rhodobacterales</taxon>
        <taxon>Roseobacteraceae</taxon>
        <taxon>Actibacterium</taxon>
    </lineage>
</organism>
<dbReference type="Proteomes" id="UP000026249">
    <property type="component" value="Unassembled WGS sequence"/>
</dbReference>
<sequence>MIGVVAAPVVNQPFGGTQPDMQAHHATLHGKVEADPDNPPKVALRVEADALSGWNVYVDAQNFTFAPQNVNQANIANEGHAHLYLNGAKVARLYGPAFHLSNVPKGHNVVTVSLNANDHSDLTVLGEPIFAQVAFEQE</sequence>